<dbReference type="AlphaFoldDB" id="A0AA35TIL0"/>
<protein>
    <submittedName>
        <fullName evidence="4">Malonyl-CoA decarboxylase, mitochondrial</fullName>
    </submittedName>
</protein>
<evidence type="ECO:0000313" key="5">
    <source>
        <dbReference type="Proteomes" id="UP001174909"/>
    </source>
</evidence>
<dbReference type="GO" id="GO:2001294">
    <property type="term" value="P:malonyl-CoA catabolic process"/>
    <property type="evidence" value="ECO:0007669"/>
    <property type="project" value="TreeGrafter"/>
</dbReference>
<dbReference type="PANTHER" id="PTHR28641:SF1">
    <property type="entry name" value="MALONYL-COA DECARBOXYLASE, MITOCHONDRIAL"/>
    <property type="match status" value="1"/>
</dbReference>
<dbReference type="GO" id="GO:0050080">
    <property type="term" value="F:malonyl-CoA decarboxylase activity"/>
    <property type="evidence" value="ECO:0007669"/>
    <property type="project" value="InterPro"/>
</dbReference>
<evidence type="ECO:0000256" key="1">
    <source>
        <dbReference type="SAM" id="MobiDB-lite"/>
    </source>
</evidence>
<dbReference type="Pfam" id="PF17408">
    <property type="entry name" value="MCD_N"/>
    <property type="match status" value="1"/>
</dbReference>
<dbReference type="InterPro" id="IPR035372">
    <property type="entry name" value="MCD_N"/>
</dbReference>
<evidence type="ECO:0000313" key="4">
    <source>
        <dbReference type="EMBL" id="CAI8048674.1"/>
    </source>
</evidence>
<feature type="compositionally biased region" description="Polar residues" evidence="1">
    <location>
        <begin position="51"/>
        <end position="60"/>
    </location>
</feature>
<dbReference type="Proteomes" id="UP001174909">
    <property type="component" value="Unassembled WGS sequence"/>
</dbReference>
<feature type="domain" description="Malonyl-CoA decarboxylase N-terminal" evidence="3">
    <location>
        <begin position="124"/>
        <end position="192"/>
    </location>
</feature>
<comment type="caution">
    <text evidence="4">The sequence shown here is derived from an EMBL/GenBank/DDBJ whole genome shotgun (WGS) entry which is preliminary data.</text>
</comment>
<dbReference type="GO" id="GO:0006085">
    <property type="term" value="P:acetyl-CoA biosynthetic process"/>
    <property type="evidence" value="ECO:0007669"/>
    <property type="project" value="TreeGrafter"/>
</dbReference>
<feature type="region of interest" description="Disordered" evidence="1">
    <location>
        <begin position="39"/>
        <end position="60"/>
    </location>
</feature>
<dbReference type="InterPro" id="IPR038917">
    <property type="entry name" value="Malonyl_CoA_deC"/>
</dbReference>
<organism evidence="4 5">
    <name type="scientific">Geodia barretti</name>
    <name type="common">Barrett's horny sponge</name>
    <dbReference type="NCBI Taxonomy" id="519541"/>
    <lineage>
        <taxon>Eukaryota</taxon>
        <taxon>Metazoa</taxon>
        <taxon>Porifera</taxon>
        <taxon>Demospongiae</taxon>
        <taxon>Heteroscleromorpha</taxon>
        <taxon>Tetractinellida</taxon>
        <taxon>Astrophorina</taxon>
        <taxon>Geodiidae</taxon>
        <taxon>Geodia</taxon>
    </lineage>
</organism>
<dbReference type="Pfam" id="PF05292">
    <property type="entry name" value="MCD"/>
    <property type="match status" value="1"/>
</dbReference>
<dbReference type="GO" id="GO:0006633">
    <property type="term" value="P:fatty acid biosynthetic process"/>
    <property type="evidence" value="ECO:0007669"/>
    <property type="project" value="InterPro"/>
</dbReference>
<feature type="domain" description="Malonyl-CoA decarboxylase C-terminal" evidence="2">
    <location>
        <begin position="196"/>
        <end position="483"/>
    </location>
</feature>
<accession>A0AA35TIL0</accession>
<dbReference type="InterPro" id="IPR007956">
    <property type="entry name" value="Malonyl_CoA_deC_C"/>
</dbReference>
<dbReference type="Gene3D" id="1.20.140.90">
    <property type="entry name" value="Malonyl-CoA decarboxylase, oligemerization domain"/>
    <property type="match status" value="1"/>
</dbReference>
<dbReference type="PANTHER" id="PTHR28641">
    <property type="match status" value="1"/>
</dbReference>
<proteinExistence type="predicted"/>
<dbReference type="GO" id="GO:0005782">
    <property type="term" value="C:peroxisomal matrix"/>
    <property type="evidence" value="ECO:0007669"/>
    <property type="project" value="TreeGrafter"/>
</dbReference>
<dbReference type="InterPro" id="IPR038351">
    <property type="entry name" value="MCD_N_sf"/>
</dbReference>
<dbReference type="GO" id="GO:0005759">
    <property type="term" value="C:mitochondrial matrix"/>
    <property type="evidence" value="ECO:0007669"/>
    <property type="project" value="TreeGrafter"/>
</dbReference>
<dbReference type="EMBL" id="CASHTH010003741">
    <property type="protein sequence ID" value="CAI8048674.1"/>
    <property type="molecule type" value="Genomic_DNA"/>
</dbReference>
<name>A0AA35TIL0_GEOBA</name>
<evidence type="ECO:0000259" key="3">
    <source>
        <dbReference type="Pfam" id="PF17408"/>
    </source>
</evidence>
<dbReference type="InterPro" id="IPR042303">
    <property type="entry name" value="Malonyl_CoA_deC_C_sf"/>
</dbReference>
<sequence length="515" mass="57817">MALASSLCPIRQLKKPRFSALASCISCASPFSLSTRKYDVSRDSEERQQLERGSNITSGPSLKTFPSHLLALLREAGRGGGREGVGGVSQHQSTAARTDLLNSLEATQSQLLSPEGRSEVTLLRSESNLRQVLSPFYRDVFTEISRLEHGIQFLVNLRADILEHTKAIGDHSSSYLLSEMAGDLRDLLSQWFSPSLLDIQQLTWESPCDIMEKVSEYEAVHRLRHWKDLKHRVGRHRRCFVFTHRSLPREPLVILHVALTTEPSSNIKALLNRSVERNSDFSAVTTAVFYSVSPTQRGLSGIDLGYYIIRRVVAELQREFPGQLATFVTLSPVPGFRRWLESRLRQSSPLSVEGERGGGGERELLQLFPEASDLTEALQVKCIPEIIIIWHVCSSRETNPLALSQRDWAVDRNGALANALRSPLLSLCARYLVREKRRSKALDPVAHFHLSGGASVWRLNWLADPSPLGLQNSYGVMCNYRYHRLPQLNVNSDRYRATGKVTVSDGVQDLLQQLD</sequence>
<keyword evidence="5" id="KW-1185">Reference proteome</keyword>
<feature type="compositionally biased region" description="Basic and acidic residues" evidence="1">
    <location>
        <begin position="39"/>
        <end position="50"/>
    </location>
</feature>
<gene>
    <name evidence="4" type="ORF">GBAR_LOCUS26839</name>
</gene>
<dbReference type="Gene3D" id="3.40.630.150">
    <property type="entry name" value="Malonyl-CoA decarboxylase, catalytic domain"/>
    <property type="match status" value="1"/>
</dbReference>
<evidence type="ECO:0000259" key="2">
    <source>
        <dbReference type="Pfam" id="PF05292"/>
    </source>
</evidence>
<reference evidence="4" key="1">
    <citation type="submission" date="2023-03" db="EMBL/GenBank/DDBJ databases">
        <authorList>
            <person name="Steffen K."/>
            <person name="Cardenas P."/>
        </authorList>
    </citation>
    <scope>NUCLEOTIDE SEQUENCE</scope>
</reference>